<dbReference type="Proteomes" id="UP000184112">
    <property type="component" value="Unassembled WGS sequence"/>
</dbReference>
<feature type="chain" id="PRO_5012544990" evidence="1">
    <location>
        <begin position="19"/>
        <end position="530"/>
    </location>
</feature>
<evidence type="ECO:0000313" key="2">
    <source>
        <dbReference type="EMBL" id="SHH33031.1"/>
    </source>
</evidence>
<dbReference type="RefSeq" id="WP_073410366.1">
    <property type="nucleotide sequence ID" value="NZ_FQWH01000009.1"/>
</dbReference>
<protein>
    <submittedName>
        <fullName evidence="2">Uncharacterized protein</fullName>
    </submittedName>
</protein>
<reference evidence="2 3" key="1">
    <citation type="submission" date="2016-11" db="EMBL/GenBank/DDBJ databases">
        <authorList>
            <person name="Jaros S."/>
            <person name="Januszkiewicz K."/>
            <person name="Wedrychowicz H."/>
        </authorList>
    </citation>
    <scope>NUCLEOTIDE SEQUENCE [LARGE SCALE GENOMIC DNA]</scope>
    <source>
        <strain evidence="2 3">DSM 6792</strain>
    </source>
</reference>
<proteinExistence type="predicted"/>
<gene>
    <name evidence="2" type="ORF">SAMN05444388_109109</name>
</gene>
<evidence type="ECO:0000256" key="1">
    <source>
        <dbReference type="SAM" id="SignalP"/>
    </source>
</evidence>
<evidence type="ECO:0000313" key="3">
    <source>
        <dbReference type="Proteomes" id="UP000184112"/>
    </source>
</evidence>
<dbReference type="AlphaFoldDB" id="A0A1M5S3I2"/>
<feature type="signal peptide" evidence="1">
    <location>
        <begin position="1"/>
        <end position="18"/>
    </location>
</feature>
<accession>A0A1M5S3I2</accession>
<organism evidence="2 3">
    <name type="scientific">Flavobacterium johnsoniae</name>
    <name type="common">Cytophaga johnsonae</name>
    <dbReference type="NCBI Taxonomy" id="986"/>
    <lineage>
        <taxon>Bacteria</taxon>
        <taxon>Pseudomonadati</taxon>
        <taxon>Bacteroidota</taxon>
        <taxon>Flavobacteriia</taxon>
        <taxon>Flavobacteriales</taxon>
        <taxon>Flavobacteriaceae</taxon>
        <taxon>Flavobacterium</taxon>
    </lineage>
</organism>
<sequence>MKRIITFLLLILINPVFSQSVDLDPHSFNVSYVNLPPKPVVDRKNRTYHLTLNATSIAWFKDAKDNLEYNFSIDGFKNLPSGGYFEIAVDLWDPITLPLGVRRVENKVKDSNGKERIEISFVSGVKVRELGSFSVKCASDASFNRKYSLENSFTIENSFSNPDDARKFIDVEMYAVRSNYLSRVASSMDVRLNRDYGYSVEQTSDYVWILDSKKHPEYDSSVKALSSIKAIFNKMEYNEDVAPLKKELEPVIEYFKGIDKTYAEDERRHRKLRYEAYFNLAVIYHYLDMPDESDIWCDKLIENKYDASDGKSMKLKNESLREIFAVNQVTSRHMDVEARTNGVKEEEVDVANFDPNYFLKNDPKYQLVSLILATNDTVSGYAKIRALENLDRKISVSIPDENGNHNHIFKTYFADQVTRLVIRENDFYSTVSFKEALRAGSKPVFRFVREILNGKTISLYGYQNSEIIIKKQNEAFGASTSSVGWQMNTKSKFAELARPCPKLAARANGTEFQNDLNSLMKFVEALDACK</sequence>
<dbReference type="EMBL" id="FQWH01000009">
    <property type="protein sequence ID" value="SHH33031.1"/>
    <property type="molecule type" value="Genomic_DNA"/>
</dbReference>
<name>A0A1M5S3I2_FLAJO</name>
<keyword evidence="1" id="KW-0732">Signal</keyword>